<evidence type="ECO:0000256" key="1">
    <source>
        <dbReference type="SAM" id="SignalP"/>
    </source>
</evidence>
<feature type="signal peptide" evidence="1">
    <location>
        <begin position="1"/>
        <end position="24"/>
    </location>
</feature>
<protein>
    <recommendedName>
        <fullName evidence="2">DUF7600 domain-containing protein</fullName>
    </recommendedName>
</protein>
<dbReference type="Pfam" id="PF24539">
    <property type="entry name" value="DUF7600"/>
    <property type="match status" value="1"/>
</dbReference>
<feature type="domain" description="DUF7600" evidence="2">
    <location>
        <begin position="460"/>
        <end position="623"/>
    </location>
</feature>
<evidence type="ECO:0000313" key="3">
    <source>
        <dbReference type="EMBL" id="RKK09289.1"/>
    </source>
</evidence>
<proteinExistence type="predicted"/>
<evidence type="ECO:0000313" key="4">
    <source>
        <dbReference type="Proteomes" id="UP000270866"/>
    </source>
</evidence>
<gene>
    <name evidence="3" type="ORF">BFJ65_g15741</name>
</gene>
<comment type="caution">
    <text evidence="3">The sequence shown here is derived from an EMBL/GenBank/DDBJ whole genome shotgun (WGS) entry which is preliminary data.</text>
</comment>
<evidence type="ECO:0000259" key="2">
    <source>
        <dbReference type="Pfam" id="PF24539"/>
    </source>
</evidence>
<name>A0A3L6MXW9_FUSOX</name>
<organism evidence="3 4">
    <name type="scientific">Fusarium oxysporum f. sp. cepae</name>
    <dbReference type="NCBI Taxonomy" id="396571"/>
    <lineage>
        <taxon>Eukaryota</taxon>
        <taxon>Fungi</taxon>
        <taxon>Dikarya</taxon>
        <taxon>Ascomycota</taxon>
        <taxon>Pezizomycotina</taxon>
        <taxon>Sordariomycetes</taxon>
        <taxon>Hypocreomycetidae</taxon>
        <taxon>Hypocreales</taxon>
        <taxon>Nectriaceae</taxon>
        <taxon>Fusarium</taxon>
        <taxon>Fusarium oxysporum species complex</taxon>
    </lineage>
</organism>
<accession>A0A3L6MXW9</accession>
<feature type="chain" id="PRO_5018140236" description="DUF7600 domain-containing protein" evidence="1">
    <location>
        <begin position="25"/>
        <end position="795"/>
    </location>
</feature>
<dbReference type="EMBL" id="MRCU01000012">
    <property type="protein sequence ID" value="RKK09289.1"/>
    <property type="molecule type" value="Genomic_DNA"/>
</dbReference>
<dbReference type="Proteomes" id="UP000270866">
    <property type="component" value="Unassembled WGS sequence"/>
</dbReference>
<reference evidence="3 4" key="1">
    <citation type="journal article" date="2018" name="Sci. Rep.">
        <title>Characterisation of pathogen-specific regions and novel effector candidates in Fusarium oxysporum f. sp. cepae.</title>
        <authorList>
            <person name="Armitage A.D."/>
            <person name="Taylor A."/>
            <person name="Sobczyk M.K."/>
            <person name="Baxter L."/>
            <person name="Greenfield B.P."/>
            <person name="Bates H.J."/>
            <person name="Wilson F."/>
            <person name="Jackson A.C."/>
            <person name="Ott S."/>
            <person name="Harrison R.J."/>
            <person name="Clarkson J.P."/>
        </authorList>
    </citation>
    <scope>NUCLEOTIDE SEQUENCE [LARGE SCALE GENOMIC DNA]</scope>
    <source>
        <strain evidence="3 4">FoC_Fus2</strain>
    </source>
</reference>
<dbReference type="InterPro" id="IPR056021">
    <property type="entry name" value="DUF7600"/>
</dbReference>
<dbReference type="AlphaFoldDB" id="A0A3L6MXW9"/>
<keyword evidence="1" id="KW-0732">Signal</keyword>
<sequence length="795" mass="89217">MFPSTKSLAAIAVISATFARVAEAQCVAARTYLHNRPFIDDVITMELWHSGRKVCSERASAFFADNEDFYQWDCPDLDEPRVSWRVKTWENGQQLEISTMIGEQELKAYDIENKDTDYNDWCDAWTDNGCKARASSYETCHWISSVCTNDMTYCTLCGVPFTRSLNDAWIENVRVVWIEGTSWNRTAVSGVGRWGEYDDDPCVPVPTGRQTRYDSHSGPGPNIEVGLTPGNPTVYLNPDAADEPWGYGFHESCWSIFTKKYKLNLDVLFAACLSMPTDTNTLLDWGHGYAGASSVKQQFDMPIRSSCFRSLEAIPQTFRSDPYHVPGLVNAVNGAARLQNDVLSHLEPTVQSLQSDNVRSLRLASPVFATLELSERFWASRFQPGHEFEHLPEVHDRPPESWRDLYLFLKIWARGIPSMANRQRVWGLAKRLQATLTQLDGVSCQGSALGTWFETTPDGPDQNMPEAEASWHTASGAVASPGKSFFYGSRVLRARALYFPEPVKLRQMSVSFVDTAAGRFISGFNMIDEHDRSHALGYQHGNAMWRISLPLDEPIQGWELAMNLSGIKGIAAVQSDGKLTSWAGESAGLPRWRLKEAQGVSAVKAEFDALKLVSISRDKLPNQENWLNNCLWYPEVPKEGLLFNGSRGDKPRPKYNLPVITVFFGESDDRYLSQLSEIVVWVFDICHVAGVEFRFTDSSYNRQLGYVGLFDKNYPARRNCSDSYDSTVSFSIDGSSGERLSSIEIRGNLDRSIQTPDYPYGTDKGWVTVHGKGSQIIGMFASLARPFWDLGLISV</sequence>